<sequence>METPKPITGPYRATRLWNEALRIFNNGVPQKRHWRQLKQYENCFTATEATNWLHSQLKENSHFGPSVSKEQTQQLLCKFLKAGVFEDVRGVGSKADLRMETSGLYRLTNRSPFRNPRTPGRRTPLTTLANRNNCTEYHCSPKLVQVKKDVPMSSSAPPTIKPQTSTYAKTLVQCQLTAKQLNHHEVEELWKNTALRQVAKILNLSNLNGFLDSNEIKGKWVLWNVSHVGLRGVVQPMEESDSPPSWVLYGMKSLVNWPANENHKLPEYQGSEKDVFKVICDYFTNASSPLSTFYLYNILVEAFIRSEAADLTFRKPNEPSEDREDDAFSLHSRDSARGLVLEMASPIHQKTSTPIGTFLPENQDRLLYHQTLPVAKSPLACNRTRSRRVANDTQSNYQMPGVRKCMNDFEVIHRETGGEGNLSVKRVASVSRRLHRVPSNACYETAFTTAEPMTRIVTSAVRTSISRINESSEHVCNEDPGGTLNSYEYRRQHHSENPSMFHSLDRLRSKSGGYVNVAAFGSLERLDRSNSDRYSGIESDSWMACNASVMHSRSVSSLSCHQTVATGLSPSFSETSVGTSAMHHNYENLYHISEEDKSFGLSGQLRIYRNSPSKRLIGRRKGLEFYYGAKACKPGLVTAGGKAMAIELLQLLTLLLPPDQRRKLHLLLRFMAKVSANQKLLLDPEIQMKTLMVNTFYRCIICSTEEADYDELLAVRLVSFLMENAEAIMAVPYKLCSQVRHLLGDIQREKIRFQLDDVVPLAYCVQVSPQRFEEQRRDESKKEIYQLLEHIVNNQNMPLKEKRKRLKQFQVAYPEIYASKFPTEAEVLKLERPQSNGKRPSNPSTVLSRIRNLRLN</sequence>
<dbReference type="SUPFAM" id="SSF46785">
    <property type="entry name" value="Winged helix' DNA-binding domain"/>
    <property type="match status" value="1"/>
</dbReference>
<dbReference type="SUPFAM" id="SSF48350">
    <property type="entry name" value="GTPase activation domain, GAP"/>
    <property type="match status" value="1"/>
</dbReference>
<evidence type="ECO:0000313" key="2">
    <source>
        <dbReference type="EMBL" id="KAK4024272.1"/>
    </source>
</evidence>
<evidence type="ECO:0000313" key="3">
    <source>
        <dbReference type="Proteomes" id="UP001234178"/>
    </source>
</evidence>
<organism evidence="2 3">
    <name type="scientific">Daphnia magna</name>
    <dbReference type="NCBI Taxonomy" id="35525"/>
    <lineage>
        <taxon>Eukaryota</taxon>
        <taxon>Metazoa</taxon>
        <taxon>Ecdysozoa</taxon>
        <taxon>Arthropoda</taxon>
        <taxon>Crustacea</taxon>
        <taxon>Branchiopoda</taxon>
        <taxon>Diplostraca</taxon>
        <taxon>Cladocera</taxon>
        <taxon>Anomopoda</taxon>
        <taxon>Daphniidae</taxon>
        <taxon>Daphnia</taxon>
    </lineage>
</organism>
<dbReference type="EMBL" id="JAOYFB010000037">
    <property type="protein sequence ID" value="KAK4024272.1"/>
    <property type="molecule type" value="Genomic_DNA"/>
</dbReference>
<dbReference type="InterPro" id="IPR036390">
    <property type="entry name" value="WH_DNA-bd_sf"/>
</dbReference>
<feature type="domain" description="DEP" evidence="1">
    <location>
        <begin position="24"/>
        <end position="109"/>
    </location>
</feature>
<gene>
    <name evidence="2" type="ORF">OUZ56_009656</name>
</gene>
<comment type="caution">
    <text evidence="2">The sequence shown here is derived from an EMBL/GenBank/DDBJ whole genome shotgun (WGS) entry which is preliminary data.</text>
</comment>
<accession>A0ABR0AGM0</accession>
<reference evidence="2 3" key="1">
    <citation type="journal article" date="2023" name="Nucleic Acids Res.">
        <title>The hologenome of Daphnia magna reveals possible DNA methylation and microbiome-mediated evolution of the host genome.</title>
        <authorList>
            <person name="Chaturvedi A."/>
            <person name="Li X."/>
            <person name="Dhandapani V."/>
            <person name="Marshall H."/>
            <person name="Kissane S."/>
            <person name="Cuenca-Cambronero M."/>
            <person name="Asole G."/>
            <person name="Calvet F."/>
            <person name="Ruiz-Romero M."/>
            <person name="Marangio P."/>
            <person name="Guigo R."/>
            <person name="Rago D."/>
            <person name="Mirbahai L."/>
            <person name="Eastwood N."/>
            <person name="Colbourne J.K."/>
            <person name="Zhou J."/>
            <person name="Mallon E."/>
            <person name="Orsini L."/>
        </authorList>
    </citation>
    <scope>NUCLEOTIDE SEQUENCE [LARGE SCALE GENOMIC DNA]</scope>
    <source>
        <strain evidence="2">LRV0_1</strain>
    </source>
</reference>
<dbReference type="Proteomes" id="UP001234178">
    <property type="component" value="Unassembled WGS sequence"/>
</dbReference>
<dbReference type="Pfam" id="PF00610">
    <property type="entry name" value="DEP"/>
    <property type="match status" value="1"/>
</dbReference>
<evidence type="ECO:0000259" key="1">
    <source>
        <dbReference type="PROSITE" id="PS50186"/>
    </source>
</evidence>
<dbReference type="Gene3D" id="1.10.10.10">
    <property type="entry name" value="Winged helix-like DNA-binding domain superfamily/Winged helix DNA-binding domain"/>
    <property type="match status" value="1"/>
</dbReference>
<dbReference type="PANTHER" id="PTHR16206">
    <property type="entry name" value="DEP DOMAIN-CONTAINING"/>
    <property type="match status" value="1"/>
</dbReference>
<dbReference type="InterPro" id="IPR000591">
    <property type="entry name" value="DEP_dom"/>
</dbReference>
<dbReference type="PANTHER" id="PTHR16206:SF4">
    <property type="entry name" value="PROTEIN LET-99"/>
    <property type="match status" value="1"/>
</dbReference>
<dbReference type="Gene3D" id="1.10.555.10">
    <property type="entry name" value="Rho GTPase activation protein"/>
    <property type="match status" value="1"/>
</dbReference>
<dbReference type="InterPro" id="IPR008936">
    <property type="entry name" value="Rho_GTPase_activation_prot"/>
</dbReference>
<protein>
    <recommendedName>
        <fullName evidence="1">DEP domain-containing protein</fullName>
    </recommendedName>
</protein>
<proteinExistence type="predicted"/>
<dbReference type="SMART" id="SM00049">
    <property type="entry name" value="DEP"/>
    <property type="match status" value="1"/>
</dbReference>
<name>A0ABR0AGM0_9CRUS</name>
<dbReference type="InterPro" id="IPR036388">
    <property type="entry name" value="WH-like_DNA-bd_sf"/>
</dbReference>
<keyword evidence="3" id="KW-1185">Reference proteome</keyword>
<dbReference type="PROSITE" id="PS50186">
    <property type="entry name" value="DEP"/>
    <property type="match status" value="1"/>
</dbReference>